<evidence type="ECO:0000256" key="2">
    <source>
        <dbReference type="ARBA" id="ARBA00012980"/>
    </source>
</evidence>
<comment type="caution">
    <text evidence="10">The sequence shown here is derived from an EMBL/GenBank/DDBJ whole genome shotgun (WGS) entry which is preliminary data.</text>
</comment>
<evidence type="ECO:0000259" key="9">
    <source>
        <dbReference type="Pfam" id="PF02223"/>
    </source>
</evidence>
<evidence type="ECO:0000256" key="1">
    <source>
        <dbReference type="ARBA" id="ARBA00009776"/>
    </source>
</evidence>
<sequence length="207" mass="23452">MPVLITIEGIDGSGKSTLHALLRESLADLMPIFTREPGATWIGEQVRRAVAERMDPITEALLFTADHAAHLETVVRPALREGRTVVSDRFTDSRYAYQSVTLEGLLPAPMEWLKLVHDGWTIRPDRTFLLVLPVSEALGRLAAGKRREHFEEANVLEAVQRNYLMLAAEDPSRFVVIDAQKEKEEILAFMEQEIRRIVQSSQPDRPR</sequence>
<dbReference type="GO" id="GO:0006235">
    <property type="term" value="P:dTTP biosynthetic process"/>
    <property type="evidence" value="ECO:0007669"/>
    <property type="project" value="TreeGrafter"/>
</dbReference>
<evidence type="ECO:0000313" key="10">
    <source>
        <dbReference type="EMBL" id="KUG21044.1"/>
    </source>
</evidence>
<dbReference type="HAMAP" id="MF_00165">
    <property type="entry name" value="Thymidylate_kinase"/>
    <property type="match status" value="1"/>
</dbReference>
<gene>
    <name evidence="10" type="ORF">ASZ90_009212</name>
</gene>
<evidence type="ECO:0000256" key="7">
    <source>
        <dbReference type="ARBA" id="ARBA00022840"/>
    </source>
</evidence>
<dbReference type="GO" id="GO:0005524">
    <property type="term" value="F:ATP binding"/>
    <property type="evidence" value="ECO:0007669"/>
    <property type="project" value="UniProtKB-KW"/>
</dbReference>
<evidence type="ECO:0000256" key="4">
    <source>
        <dbReference type="ARBA" id="ARBA00022727"/>
    </source>
</evidence>
<feature type="domain" description="Thymidylate kinase-like" evidence="9">
    <location>
        <begin position="7"/>
        <end position="186"/>
    </location>
</feature>
<organism evidence="10">
    <name type="scientific">hydrocarbon metagenome</name>
    <dbReference type="NCBI Taxonomy" id="938273"/>
    <lineage>
        <taxon>unclassified sequences</taxon>
        <taxon>metagenomes</taxon>
        <taxon>ecological metagenomes</taxon>
    </lineage>
</organism>
<evidence type="ECO:0000256" key="6">
    <source>
        <dbReference type="ARBA" id="ARBA00022777"/>
    </source>
</evidence>
<dbReference type="InterPro" id="IPR027417">
    <property type="entry name" value="P-loop_NTPase"/>
</dbReference>
<proteinExistence type="inferred from homology"/>
<reference evidence="10" key="1">
    <citation type="journal article" date="2015" name="Proc. Natl. Acad. Sci. U.S.A.">
        <title>Networks of energetic and metabolic interactions define dynamics in microbial communities.</title>
        <authorList>
            <person name="Embree M."/>
            <person name="Liu J.K."/>
            <person name="Al-Bassam M.M."/>
            <person name="Zengler K."/>
        </authorList>
    </citation>
    <scope>NUCLEOTIDE SEQUENCE</scope>
</reference>
<dbReference type="GO" id="GO:0004798">
    <property type="term" value="F:dTMP kinase activity"/>
    <property type="evidence" value="ECO:0007669"/>
    <property type="project" value="UniProtKB-EC"/>
</dbReference>
<keyword evidence="3 10" id="KW-0808">Transferase</keyword>
<evidence type="ECO:0000256" key="5">
    <source>
        <dbReference type="ARBA" id="ARBA00022741"/>
    </source>
</evidence>
<dbReference type="PANTHER" id="PTHR10344">
    <property type="entry name" value="THYMIDYLATE KINASE"/>
    <property type="match status" value="1"/>
</dbReference>
<dbReference type="EMBL" id="LNQE01001108">
    <property type="protein sequence ID" value="KUG21044.1"/>
    <property type="molecule type" value="Genomic_DNA"/>
</dbReference>
<dbReference type="PANTHER" id="PTHR10344:SF4">
    <property type="entry name" value="UMP-CMP KINASE 2, MITOCHONDRIAL"/>
    <property type="match status" value="1"/>
</dbReference>
<keyword evidence="5" id="KW-0547">Nucleotide-binding</keyword>
<dbReference type="GO" id="GO:0006227">
    <property type="term" value="P:dUDP biosynthetic process"/>
    <property type="evidence" value="ECO:0007669"/>
    <property type="project" value="TreeGrafter"/>
</dbReference>
<comment type="similarity">
    <text evidence="1">Belongs to the thymidylate kinase family.</text>
</comment>
<dbReference type="InterPro" id="IPR039430">
    <property type="entry name" value="Thymidylate_kin-like_dom"/>
</dbReference>
<keyword evidence="7" id="KW-0067">ATP-binding</keyword>
<protein>
    <recommendedName>
        <fullName evidence="2">dTMP kinase</fullName>
        <ecNumber evidence="2">2.7.4.9</ecNumber>
    </recommendedName>
</protein>
<accession>A0A0W8FJP5</accession>
<comment type="catalytic activity">
    <reaction evidence="8">
        <text>dTMP + ATP = dTDP + ADP</text>
        <dbReference type="Rhea" id="RHEA:13517"/>
        <dbReference type="ChEBI" id="CHEBI:30616"/>
        <dbReference type="ChEBI" id="CHEBI:58369"/>
        <dbReference type="ChEBI" id="CHEBI:63528"/>
        <dbReference type="ChEBI" id="CHEBI:456216"/>
        <dbReference type="EC" id="2.7.4.9"/>
    </reaction>
</comment>
<evidence type="ECO:0000256" key="8">
    <source>
        <dbReference type="ARBA" id="ARBA00048743"/>
    </source>
</evidence>
<dbReference type="AlphaFoldDB" id="A0A0W8FJP5"/>
<keyword evidence="6 10" id="KW-0418">Kinase</keyword>
<evidence type="ECO:0000256" key="3">
    <source>
        <dbReference type="ARBA" id="ARBA00022679"/>
    </source>
</evidence>
<dbReference type="InterPro" id="IPR018094">
    <property type="entry name" value="Thymidylate_kinase"/>
</dbReference>
<name>A0A0W8FJP5_9ZZZZ</name>
<dbReference type="CDD" id="cd01672">
    <property type="entry name" value="TMPK"/>
    <property type="match status" value="1"/>
</dbReference>
<keyword evidence="4" id="KW-0545">Nucleotide biosynthesis</keyword>
<dbReference type="EC" id="2.7.4.9" evidence="2"/>
<dbReference type="SUPFAM" id="SSF52540">
    <property type="entry name" value="P-loop containing nucleoside triphosphate hydrolases"/>
    <property type="match status" value="1"/>
</dbReference>
<dbReference type="Pfam" id="PF02223">
    <property type="entry name" value="Thymidylate_kin"/>
    <property type="match status" value="1"/>
</dbReference>
<dbReference type="GO" id="GO:0006233">
    <property type="term" value="P:dTDP biosynthetic process"/>
    <property type="evidence" value="ECO:0007669"/>
    <property type="project" value="InterPro"/>
</dbReference>
<dbReference type="GO" id="GO:0005737">
    <property type="term" value="C:cytoplasm"/>
    <property type="evidence" value="ECO:0007669"/>
    <property type="project" value="TreeGrafter"/>
</dbReference>
<dbReference type="Gene3D" id="3.40.50.300">
    <property type="entry name" value="P-loop containing nucleotide triphosphate hydrolases"/>
    <property type="match status" value="1"/>
</dbReference>
<dbReference type="NCBIfam" id="TIGR00041">
    <property type="entry name" value="DTMP_kinase"/>
    <property type="match status" value="1"/>
</dbReference>